<organism evidence="1 2">
    <name type="scientific">Silvania hatchlandensis</name>
    <dbReference type="NCBI Taxonomy" id="2926469"/>
    <lineage>
        <taxon>Bacteria</taxon>
        <taxon>Pseudomonadati</taxon>
        <taxon>Pseudomonadota</taxon>
        <taxon>Gammaproteobacteria</taxon>
        <taxon>Enterobacterales</taxon>
        <taxon>Enterobacteriaceae</taxon>
        <taxon>Silvania</taxon>
    </lineage>
</organism>
<dbReference type="EMBL" id="JAMGZK010000054">
    <property type="protein sequence ID" value="MCU6666562.1"/>
    <property type="molecule type" value="Genomic_DNA"/>
</dbReference>
<gene>
    <name evidence="1" type="ORF">M8014_19685</name>
</gene>
<protein>
    <submittedName>
        <fullName evidence="1">Uncharacterized protein</fullName>
    </submittedName>
</protein>
<evidence type="ECO:0000313" key="2">
    <source>
        <dbReference type="Proteomes" id="UP001063816"/>
    </source>
</evidence>
<sequence length="68" mass="7626">MANRWRMNGAGAEELRSKMNNILQGTEPPLPENAVFALLSDAGFEDPVRFFSSLFWGAWLARRAPGMK</sequence>
<proteinExistence type="predicted"/>
<reference evidence="1" key="1">
    <citation type="submission" date="2022-05" db="EMBL/GenBank/DDBJ databases">
        <title>Description of a novel species of Leclercia; Leclercia tamurae and the Proposal for a Novel Genus Silvania gen. nov. Containing Two Novel Species Silvania hatchlandensis sp. nov. and Silvania confinis sp. nov. Isolated from the Rhizosphere of Oak.</title>
        <authorList>
            <person name="Maddock D.W."/>
            <person name="Brady C.L."/>
            <person name="Denman S."/>
            <person name="Arnold D."/>
        </authorList>
    </citation>
    <scope>NUCLEOTIDE SEQUENCE</scope>
    <source>
        <strain evidence="1">H19S6</strain>
    </source>
</reference>
<dbReference type="Proteomes" id="UP001063816">
    <property type="component" value="Unassembled WGS sequence"/>
</dbReference>
<keyword evidence="2" id="KW-1185">Reference proteome</keyword>
<evidence type="ECO:0000313" key="1">
    <source>
        <dbReference type="EMBL" id="MCU6666562.1"/>
    </source>
</evidence>
<name>A0A9J6QBB8_9ENTR</name>
<dbReference type="RefSeq" id="WP_271284065.1">
    <property type="nucleotide sequence ID" value="NZ_JAMGZK010000054.1"/>
</dbReference>
<accession>A0A9J6QBB8</accession>
<dbReference type="AlphaFoldDB" id="A0A9J6QBB8"/>
<comment type="caution">
    <text evidence="1">The sequence shown here is derived from an EMBL/GenBank/DDBJ whole genome shotgun (WGS) entry which is preliminary data.</text>
</comment>